<accession>A0A9D1CQK6</accession>
<keyword evidence="8 12" id="KW-0472">Membrane</keyword>
<keyword evidence="12" id="KW-1003">Cell membrane</keyword>
<dbReference type="HAMAP" id="MF_01398">
    <property type="entry name" value="ATP_synth_b_bprime"/>
    <property type="match status" value="1"/>
</dbReference>
<dbReference type="PANTHER" id="PTHR33445:SF1">
    <property type="entry name" value="ATP SYNTHASE SUBUNIT B"/>
    <property type="match status" value="1"/>
</dbReference>
<sequence length="167" mass="19157">MPLNIDFQQIFLHLFNFIILATGLYLLLYRPVVAFMDQRKAHYEEIERQAAEKDAAAQQKLDAYDARLKAADEEIQRRADDANRQLEARKQERLQRAQEQADKLIEEARRAAERERAAMLEGAKQDIADMVVSAAGKLAGREIDPAADRALYDRFLEEAQAAQEDRP</sequence>
<comment type="subunit">
    <text evidence="12">F-type ATPases have 2 components, F(1) - the catalytic core - and F(0) - the membrane proton channel. F(1) has five subunits: alpha(3), beta(3), gamma(1), delta(1), epsilon(1). F(0) has three main subunits: a(1), b(2) and c(10-14). The alpha and beta chains form an alternating ring which encloses part of the gamma chain. F(1) is attached to F(0) by a central stalk formed by the gamma and epsilon chains, while a peripheral stalk is formed by the delta and b chains.</text>
</comment>
<keyword evidence="7 12" id="KW-0406">Ion transport</keyword>
<keyword evidence="5 12" id="KW-0375">Hydrogen ion transport</keyword>
<dbReference type="PANTHER" id="PTHR33445">
    <property type="entry name" value="ATP SYNTHASE SUBUNIT B', CHLOROPLASTIC"/>
    <property type="match status" value="1"/>
</dbReference>
<keyword evidence="4 12" id="KW-0812">Transmembrane</keyword>
<evidence type="ECO:0000313" key="15">
    <source>
        <dbReference type="EMBL" id="HIQ71208.1"/>
    </source>
</evidence>
<keyword evidence="2 12" id="KW-0813">Transport</keyword>
<feature type="region of interest" description="Disordered" evidence="14">
    <location>
        <begin position="80"/>
        <end position="100"/>
    </location>
</feature>
<evidence type="ECO:0000256" key="14">
    <source>
        <dbReference type="SAM" id="MobiDB-lite"/>
    </source>
</evidence>
<proteinExistence type="inferred from homology"/>
<comment type="subcellular location">
    <subcellularLocation>
        <location evidence="12">Cell membrane</location>
        <topology evidence="12">Single-pass membrane protein</topology>
    </subcellularLocation>
    <subcellularLocation>
        <location evidence="11">Endomembrane system</location>
        <topology evidence="11">Single-pass membrane protein</topology>
    </subcellularLocation>
</comment>
<dbReference type="InterPro" id="IPR050059">
    <property type="entry name" value="ATP_synthase_B_chain"/>
</dbReference>
<comment type="similarity">
    <text evidence="1 12 13">Belongs to the ATPase B chain family.</text>
</comment>
<organism evidence="15 16">
    <name type="scientific">Candidatus Onthenecus intestinigallinarum</name>
    <dbReference type="NCBI Taxonomy" id="2840875"/>
    <lineage>
        <taxon>Bacteria</taxon>
        <taxon>Bacillati</taxon>
        <taxon>Bacillota</taxon>
        <taxon>Clostridia</taxon>
        <taxon>Eubacteriales</taxon>
        <taxon>Candidatus Onthenecus</taxon>
    </lineage>
</organism>
<evidence type="ECO:0000256" key="13">
    <source>
        <dbReference type="RuleBase" id="RU003848"/>
    </source>
</evidence>
<feature type="transmembrane region" description="Helical" evidence="12">
    <location>
        <begin position="12"/>
        <end position="29"/>
    </location>
</feature>
<dbReference type="Proteomes" id="UP000886887">
    <property type="component" value="Unassembled WGS sequence"/>
</dbReference>
<keyword evidence="3 12" id="KW-0138">CF(0)</keyword>
<evidence type="ECO:0000256" key="10">
    <source>
        <dbReference type="ARBA" id="ARBA00025198"/>
    </source>
</evidence>
<evidence type="ECO:0000256" key="12">
    <source>
        <dbReference type="HAMAP-Rule" id="MF_01398"/>
    </source>
</evidence>
<evidence type="ECO:0000256" key="3">
    <source>
        <dbReference type="ARBA" id="ARBA00022547"/>
    </source>
</evidence>
<evidence type="ECO:0000256" key="2">
    <source>
        <dbReference type="ARBA" id="ARBA00022448"/>
    </source>
</evidence>
<dbReference type="Pfam" id="PF00430">
    <property type="entry name" value="ATP-synt_B"/>
    <property type="match status" value="1"/>
</dbReference>
<keyword evidence="9 12" id="KW-0066">ATP synthesis</keyword>
<dbReference type="GO" id="GO:0012505">
    <property type="term" value="C:endomembrane system"/>
    <property type="evidence" value="ECO:0007669"/>
    <property type="project" value="UniProtKB-SubCell"/>
</dbReference>
<dbReference type="AlphaFoldDB" id="A0A9D1CQK6"/>
<dbReference type="InterPro" id="IPR002146">
    <property type="entry name" value="ATP_synth_b/b'su_bac/chlpt"/>
</dbReference>
<gene>
    <name evidence="12" type="primary">atpF</name>
    <name evidence="15" type="ORF">IAB73_03235</name>
</gene>
<name>A0A9D1CQK6_9FIRM</name>
<evidence type="ECO:0000256" key="1">
    <source>
        <dbReference type="ARBA" id="ARBA00005513"/>
    </source>
</evidence>
<keyword evidence="6 12" id="KW-1133">Transmembrane helix</keyword>
<evidence type="ECO:0000256" key="6">
    <source>
        <dbReference type="ARBA" id="ARBA00022989"/>
    </source>
</evidence>
<dbReference type="GO" id="GO:0046961">
    <property type="term" value="F:proton-transporting ATPase activity, rotational mechanism"/>
    <property type="evidence" value="ECO:0007669"/>
    <property type="project" value="TreeGrafter"/>
</dbReference>
<dbReference type="EMBL" id="DVFJ01000009">
    <property type="protein sequence ID" value="HIQ71208.1"/>
    <property type="molecule type" value="Genomic_DNA"/>
</dbReference>
<evidence type="ECO:0000256" key="11">
    <source>
        <dbReference type="ARBA" id="ARBA00037847"/>
    </source>
</evidence>
<comment type="function">
    <text evidence="10 12">F(1)F(0) ATP synthase produces ATP from ADP in the presence of a proton or sodium gradient. F-type ATPases consist of two structural domains, F(1) containing the extramembraneous catalytic core and F(0) containing the membrane proton channel, linked together by a central stalk and a peripheral stalk. During catalysis, ATP synthesis in the catalytic domain of F(1) is coupled via a rotary mechanism of the central stalk subunits to proton translocation.</text>
</comment>
<dbReference type="GO" id="GO:0045259">
    <property type="term" value="C:proton-transporting ATP synthase complex"/>
    <property type="evidence" value="ECO:0007669"/>
    <property type="project" value="UniProtKB-KW"/>
</dbReference>
<comment type="caution">
    <text evidence="15">The sequence shown here is derived from an EMBL/GenBank/DDBJ whole genome shotgun (WGS) entry which is preliminary data.</text>
</comment>
<evidence type="ECO:0000256" key="4">
    <source>
        <dbReference type="ARBA" id="ARBA00022692"/>
    </source>
</evidence>
<evidence type="ECO:0000256" key="7">
    <source>
        <dbReference type="ARBA" id="ARBA00023065"/>
    </source>
</evidence>
<evidence type="ECO:0000256" key="9">
    <source>
        <dbReference type="ARBA" id="ARBA00023310"/>
    </source>
</evidence>
<reference evidence="15" key="1">
    <citation type="submission" date="2020-10" db="EMBL/GenBank/DDBJ databases">
        <authorList>
            <person name="Gilroy R."/>
        </authorList>
    </citation>
    <scope>NUCLEOTIDE SEQUENCE</scope>
    <source>
        <strain evidence="15">ChiSxjej2B14-6234</strain>
    </source>
</reference>
<dbReference type="GO" id="GO:0046933">
    <property type="term" value="F:proton-transporting ATP synthase activity, rotational mechanism"/>
    <property type="evidence" value="ECO:0007669"/>
    <property type="project" value="UniProtKB-UniRule"/>
</dbReference>
<comment type="function">
    <text evidence="12">Component of the F(0) channel, it forms part of the peripheral stalk, linking F(1) to F(0).</text>
</comment>
<evidence type="ECO:0000313" key="16">
    <source>
        <dbReference type="Proteomes" id="UP000886887"/>
    </source>
</evidence>
<protein>
    <recommendedName>
        <fullName evidence="12">ATP synthase subunit b</fullName>
    </recommendedName>
    <alternativeName>
        <fullName evidence="12">ATP synthase F(0) sector subunit b</fullName>
    </alternativeName>
    <alternativeName>
        <fullName evidence="12">ATPase subunit I</fullName>
    </alternativeName>
    <alternativeName>
        <fullName evidence="12">F-type ATPase subunit b</fullName>
        <shortName evidence="12">F-ATPase subunit b</shortName>
    </alternativeName>
</protein>
<evidence type="ECO:0000256" key="8">
    <source>
        <dbReference type="ARBA" id="ARBA00023136"/>
    </source>
</evidence>
<dbReference type="CDD" id="cd06503">
    <property type="entry name" value="ATP-synt_Fo_b"/>
    <property type="match status" value="1"/>
</dbReference>
<reference evidence="15" key="2">
    <citation type="journal article" date="2021" name="PeerJ">
        <title>Extensive microbial diversity within the chicken gut microbiome revealed by metagenomics and culture.</title>
        <authorList>
            <person name="Gilroy R."/>
            <person name="Ravi A."/>
            <person name="Getino M."/>
            <person name="Pursley I."/>
            <person name="Horton D.L."/>
            <person name="Alikhan N.F."/>
            <person name="Baker D."/>
            <person name="Gharbi K."/>
            <person name="Hall N."/>
            <person name="Watson M."/>
            <person name="Adriaenssens E.M."/>
            <person name="Foster-Nyarko E."/>
            <person name="Jarju S."/>
            <person name="Secka A."/>
            <person name="Antonio M."/>
            <person name="Oren A."/>
            <person name="Chaudhuri R.R."/>
            <person name="La Ragione R."/>
            <person name="Hildebrand F."/>
            <person name="Pallen M.J."/>
        </authorList>
    </citation>
    <scope>NUCLEOTIDE SEQUENCE</scope>
    <source>
        <strain evidence="15">ChiSxjej2B14-6234</strain>
    </source>
</reference>
<dbReference type="GO" id="GO:0005886">
    <property type="term" value="C:plasma membrane"/>
    <property type="evidence" value="ECO:0007669"/>
    <property type="project" value="UniProtKB-SubCell"/>
</dbReference>
<evidence type="ECO:0000256" key="5">
    <source>
        <dbReference type="ARBA" id="ARBA00022781"/>
    </source>
</evidence>